<keyword evidence="3" id="KW-1185">Reference proteome</keyword>
<organism evidence="2 3">
    <name type="scientific">Coleophoma cylindrospora</name>
    <dbReference type="NCBI Taxonomy" id="1849047"/>
    <lineage>
        <taxon>Eukaryota</taxon>
        <taxon>Fungi</taxon>
        <taxon>Dikarya</taxon>
        <taxon>Ascomycota</taxon>
        <taxon>Pezizomycotina</taxon>
        <taxon>Leotiomycetes</taxon>
        <taxon>Helotiales</taxon>
        <taxon>Dermateaceae</taxon>
        <taxon>Coleophoma</taxon>
    </lineage>
</organism>
<feature type="region of interest" description="Disordered" evidence="1">
    <location>
        <begin position="1"/>
        <end position="67"/>
    </location>
</feature>
<evidence type="ECO:0000313" key="3">
    <source>
        <dbReference type="Proteomes" id="UP000256645"/>
    </source>
</evidence>
<dbReference type="STRING" id="1849047.A0A3D8RTY3"/>
<sequence length="724" mass="81458">MTAARITARKRDSSPSDGPAEMPDISEDAATTSAQITNVHNPKKQKVAHDVDEDMQGNAGLGEPNEPRVENVVPLVEDMEHEVTDDEADDYEALESKTDDDISFANAFADDIYQSDEFDLDDDEYAEKEYEIEEYERTFPNIIDKPLDIKISIYKDPEFEQWMQSICLDCSYQGKPIGHALGRHIHRGMIRRDFYRIMEEPCQDMSDVAFEVFDRYGSLKKEFKDHSVRKGSGAWSSELDEGILLLIETVSVDKSWRRNGIAAFMVEAVMKKANGRRPSKYSSAGMAFTLAIPACLNSVVDGESKGMSLKECRAVRGAHCDAATAFFRSIGFRRIGASSCFGVATDTNHATRKIPLAEDFDPQEAEQQFDYSDSQHDDGMVEQLLYDQERSPIKNKRGEKYPLHQKIEVLTDTECLENFKGLCELSSPEEAGPDWKTIDYIANNIIHAAATSLKDKTLAWLLDNIDQDRSLRTARNARGYTPLEQLVANLDDKRIRTQRGFLTVVLSDEFLGYPDEAIACIASLRGIGEITYEDKCRIKYGCTCESCIGGIISPRMKYVLKTQAEMTGDDLDFEVEDGLSWTMWHDVNIKHVAPDIQLNFRTNKSLRQGFANTFKFIASCLQEDQVPTSRNVLRIWENASEWPPVTRNFLQRGGTVISALKFVFESARDTDIKSGDGMFFDVPEFLQEVQDLPECRNDHEYGAAAIACGVEGVGSCSYVELQAV</sequence>
<dbReference type="OrthoDB" id="508139at2759"/>
<reference evidence="2 3" key="1">
    <citation type="journal article" date="2018" name="IMA Fungus">
        <title>IMA Genome-F 9: Draft genome sequence of Annulohypoxylon stygium, Aspergillus mulundensis, Berkeleyomyces basicola (syn. Thielaviopsis basicola), Ceratocystis smalleyi, two Cercospora beticola strains, Coleophoma cylindrospora, Fusarium fracticaudum, Phialophora cf. hyalina, and Morchella septimelata.</title>
        <authorList>
            <person name="Wingfield B.D."/>
            <person name="Bills G.F."/>
            <person name="Dong Y."/>
            <person name="Huang W."/>
            <person name="Nel W.J."/>
            <person name="Swalarsk-Parry B.S."/>
            <person name="Vaghefi N."/>
            <person name="Wilken P.M."/>
            <person name="An Z."/>
            <person name="de Beer Z.W."/>
            <person name="De Vos L."/>
            <person name="Chen L."/>
            <person name="Duong T.A."/>
            <person name="Gao Y."/>
            <person name="Hammerbacher A."/>
            <person name="Kikkert J.R."/>
            <person name="Li Y."/>
            <person name="Li H."/>
            <person name="Li K."/>
            <person name="Li Q."/>
            <person name="Liu X."/>
            <person name="Ma X."/>
            <person name="Naidoo K."/>
            <person name="Pethybridge S.J."/>
            <person name="Sun J."/>
            <person name="Steenkamp E.T."/>
            <person name="van der Nest M.A."/>
            <person name="van Wyk S."/>
            <person name="Wingfield M.J."/>
            <person name="Xiong C."/>
            <person name="Yue Q."/>
            <person name="Zhang X."/>
        </authorList>
    </citation>
    <scope>NUCLEOTIDE SEQUENCE [LARGE SCALE GENOMIC DNA]</scope>
    <source>
        <strain evidence="2 3">BP6252</strain>
    </source>
</reference>
<dbReference type="EMBL" id="PDLM01000005">
    <property type="protein sequence ID" value="RDW77547.1"/>
    <property type="molecule type" value="Genomic_DNA"/>
</dbReference>
<name>A0A3D8RTY3_9HELO</name>
<evidence type="ECO:0000313" key="2">
    <source>
        <dbReference type="EMBL" id="RDW77547.1"/>
    </source>
</evidence>
<proteinExistence type="predicted"/>
<accession>A0A3D8RTY3</accession>
<evidence type="ECO:0000256" key="1">
    <source>
        <dbReference type="SAM" id="MobiDB-lite"/>
    </source>
</evidence>
<feature type="compositionally biased region" description="Polar residues" evidence="1">
    <location>
        <begin position="29"/>
        <end position="40"/>
    </location>
</feature>
<gene>
    <name evidence="2" type="ORF">BP6252_05600</name>
</gene>
<dbReference type="AlphaFoldDB" id="A0A3D8RTY3"/>
<dbReference type="Proteomes" id="UP000256645">
    <property type="component" value="Unassembled WGS sequence"/>
</dbReference>
<dbReference type="Gene3D" id="3.40.630.30">
    <property type="match status" value="1"/>
</dbReference>
<comment type="caution">
    <text evidence="2">The sequence shown here is derived from an EMBL/GenBank/DDBJ whole genome shotgun (WGS) entry which is preliminary data.</text>
</comment>
<protein>
    <submittedName>
        <fullName evidence="2">Uncharacterized protein</fullName>
    </submittedName>
</protein>